<organism evidence="1 2">
    <name type="scientific">Phyllachora maydis</name>
    <dbReference type="NCBI Taxonomy" id="1825666"/>
    <lineage>
        <taxon>Eukaryota</taxon>
        <taxon>Fungi</taxon>
        <taxon>Dikarya</taxon>
        <taxon>Ascomycota</taxon>
        <taxon>Pezizomycotina</taxon>
        <taxon>Sordariomycetes</taxon>
        <taxon>Sordariomycetidae</taxon>
        <taxon>Phyllachorales</taxon>
        <taxon>Phyllachoraceae</taxon>
        <taxon>Phyllachora</taxon>
    </lineage>
</organism>
<name>A0AAD9MGZ6_9PEZI</name>
<evidence type="ECO:0000313" key="1">
    <source>
        <dbReference type="EMBL" id="KAK2074325.1"/>
    </source>
</evidence>
<gene>
    <name evidence="1" type="ORF">P8C59_008541</name>
</gene>
<dbReference type="Proteomes" id="UP001217918">
    <property type="component" value="Unassembled WGS sequence"/>
</dbReference>
<comment type="caution">
    <text evidence="1">The sequence shown here is derived from an EMBL/GenBank/DDBJ whole genome shotgun (WGS) entry which is preliminary data.</text>
</comment>
<dbReference type="EMBL" id="JAQQPM010000008">
    <property type="protein sequence ID" value="KAK2074325.1"/>
    <property type="molecule type" value="Genomic_DNA"/>
</dbReference>
<dbReference type="AlphaFoldDB" id="A0AAD9MGZ6"/>
<reference evidence="1" key="1">
    <citation type="journal article" date="2023" name="Mol. Plant Microbe Interact.">
        <title>Elucidating the Obligate Nature and Biological Capacity of an Invasive Fungal Corn Pathogen.</title>
        <authorList>
            <person name="MacCready J.S."/>
            <person name="Roggenkamp E.M."/>
            <person name="Gdanetz K."/>
            <person name="Chilvers M.I."/>
        </authorList>
    </citation>
    <scope>NUCLEOTIDE SEQUENCE</scope>
    <source>
        <strain evidence="1">PM02</strain>
    </source>
</reference>
<protein>
    <submittedName>
        <fullName evidence="1">Uncharacterized protein</fullName>
    </submittedName>
</protein>
<accession>A0AAD9MGZ6</accession>
<evidence type="ECO:0000313" key="2">
    <source>
        <dbReference type="Proteomes" id="UP001217918"/>
    </source>
</evidence>
<keyword evidence="2" id="KW-1185">Reference proteome</keyword>
<proteinExistence type="predicted"/>
<sequence length="66" mass="7185">MEFITSALGRGGSLDDGKPSLFELLSEAQLGGLLPATLRYLLTVGAHRQPRYLLRLVNRSSPTRCA</sequence>